<dbReference type="AlphaFoldDB" id="A0A5B8UF12"/>
<dbReference type="InterPro" id="IPR050300">
    <property type="entry name" value="GDXG_lipolytic_enzyme"/>
</dbReference>
<dbReference type="PANTHER" id="PTHR48081:SF6">
    <property type="entry name" value="PEPTIDASE S9 PROLYL OLIGOPEPTIDASE CATALYTIC DOMAIN-CONTAINING PROTEIN"/>
    <property type="match status" value="1"/>
</dbReference>
<proteinExistence type="predicted"/>
<dbReference type="KEGG" id="fgg:FSB75_04775"/>
<sequence>MKIIACFLFSFLLQHNLMAQEITLPLWPAGKVPNYQKTDETEKRDTTETIHVSHVQMPDMTVFLPSKRNATGQAVIVCPGGGYVTLSYSWEGTDVAKLLNAKGIIAIVLKYRLPNSKSNVTPHLSPLMDAKRAIRLVRANAAKWGINKARVGIMGFSAGGHLASTLETHFDEGDAASTDSVERQSSRPDFAVLVYPVISMSKPIMHAGSRNNLIGANADSSLAKYYSGELQVTNQTPPTFLVHATDDKTVPVENSLLMYQALRGAGVPVEMHIYPTGGHGFGLAIGKYYLETWTDRLVDWLRGLKQ</sequence>
<dbReference type="InterPro" id="IPR049492">
    <property type="entry name" value="BD-FAE-like_dom"/>
</dbReference>
<dbReference type="OrthoDB" id="9794725at2"/>
<keyword evidence="1 4" id="KW-0378">Hydrolase</keyword>
<evidence type="ECO:0000259" key="3">
    <source>
        <dbReference type="Pfam" id="PF20434"/>
    </source>
</evidence>
<dbReference type="GO" id="GO:0016787">
    <property type="term" value="F:hydrolase activity"/>
    <property type="evidence" value="ECO:0007669"/>
    <property type="project" value="UniProtKB-KW"/>
</dbReference>
<organism evidence="4 5">
    <name type="scientific">Flavisolibacter ginsenosidimutans</name>
    <dbReference type="NCBI Taxonomy" id="661481"/>
    <lineage>
        <taxon>Bacteria</taxon>
        <taxon>Pseudomonadati</taxon>
        <taxon>Bacteroidota</taxon>
        <taxon>Chitinophagia</taxon>
        <taxon>Chitinophagales</taxon>
        <taxon>Chitinophagaceae</taxon>
        <taxon>Flavisolibacter</taxon>
    </lineage>
</organism>
<evidence type="ECO:0000256" key="1">
    <source>
        <dbReference type="ARBA" id="ARBA00022801"/>
    </source>
</evidence>
<dbReference type="RefSeq" id="WP_146783569.1">
    <property type="nucleotide sequence ID" value="NZ_BAABIO010000006.1"/>
</dbReference>
<dbReference type="EMBL" id="CP042433">
    <property type="protein sequence ID" value="QEC55247.1"/>
    <property type="molecule type" value="Genomic_DNA"/>
</dbReference>
<feature type="domain" description="BD-FAE-like" evidence="3">
    <location>
        <begin position="60"/>
        <end position="262"/>
    </location>
</feature>
<dbReference type="SUPFAM" id="SSF53474">
    <property type="entry name" value="alpha/beta-Hydrolases"/>
    <property type="match status" value="1"/>
</dbReference>
<gene>
    <name evidence="4" type="ORF">FSB75_04775</name>
</gene>
<dbReference type="PANTHER" id="PTHR48081">
    <property type="entry name" value="AB HYDROLASE SUPERFAMILY PROTEIN C4A8.06C"/>
    <property type="match status" value="1"/>
</dbReference>
<keyword evidence="5" id="KW-1185">Reference proteome</keyword>
<protein>
    <submittedName>
        <fullName evidence="4">Alpha/beta hydrolase</fullName>
    </submittedName>
</protein>
<dbReference type="Gene3D" id="3.40.50.1820">
    <property type="entry name" value="alpha/beta hydrolase"/>
    <property type="match status" value="1"/>
</dbReference>
<name>A0A5B8UF12_9BACT</name>
<evidence type="ECO:0000256" key="2">
    <source>
        <dbReference type="SAM" id="SignalP"/>
    </source>
</evidence>
<evidence type="ECO:0000313" key="4">
    <source>
        <dbReference type="EMBL" id="QEC55247.1"/>
    </source>
</evidence>
<reference evidence="4 5" key="1">
    <citation type="journal article" date="2015" name="Int. J. Syst. Evol. Microbiol.">
        <title>Flavisolibacter ginsenosidimutans sp. nov., with ginsenoside-converting activity isolated from soil used for cultivating ginseng.</title>
        <authorList>
            <person name="Zhao Y."/>
            <person name="Liu Q."/>
            <person name="Kang M.S."/>
            <person name="Jin F."/>
            <person name="Yu H."/>
            <person name="Im W.T."/>
        </authorList>
    </citation>
    <scope>NUCLEOTIDE SEQUENCE [LARGE SCALE GENOMIC DNA]</scope>
    <source>
        <strain evidence="4 5">Gsoil 636</strain>
    </source>
</reference>
<dbReference type="InterPro" id="IPR029058">
    <property type="entry name" value="AB_hydrolase_fold"/>
</dbReference>
<feature type="chain" id="PRO_5022870492" evidence="2">
    <location>
        <begin position="20"/>
        <end position="306"/>
    </location>
</feature>
<keyword evidence="2" id="KW-0732">Signal</keyword>
<feature type="signal peptide" evidence="2">
    <location>
        <begin position="1"/>
        <end position="19"/>
    </location>
</feature>
<dbReference type="Proteomes" id="UP000321204">
    <property type="component" value="Chromosome"/>
</dbReference>
<evidence type="ECO:0000313" key="5">
    <source>
        <dbReference type="Proteomes" id="UP000321204"/>
    </source>
</evidence>
<accession>A0A5B8UF12</accession>
<dbReference type="Pfam" id="PF20434">
    <property type="entry name" value="BD-FAE"/>
    <property type="match status" value="1"/>
</dbReference>